<dbReference type="AlphaFoldDB" id="A0A419R5L4"/>
<dbReference type="OrthoDB" id="9809270at2"/>
<dbReference type="EMBL" id="RAHJ01000008">
    <property type="protein sequence ID" value="RJX70347.1"/>
    <property type="molecule type" value="Genomic_DNA"/>
</dbReference>
<dbReference type="SUPFAM" id="SSF47240">
    <property type="entry name" value="Ferritin-like"/>
    <property type="match status" value="1"/>
</dbReference>
<dbReference type="InterPro" id="IPR011017">
    <property type="entry name" value="TRASH_dom"/>
</dbReference>
<accession>A0A419R5L4</accession>
<evidence type="ECO:0000256" key="1">
    <source>
        <dbReference type="SAM" id="MobiDB-lite"/>
    </source>
</evidence>
<name>A0A419R5L4_9SPHN</name>
<comment type="caution">
    <text evidence="3">The sequence shown here is derived from an EMBL/GenBank/DDBJ whole genome shotgun (WGS) entry which is preliminary data.</text>
</comment>
<dbReference type="InterPro" id="IPR009078">
    <property type="entry name" value="Ferritin-like_SF"/>
</dbReference>
<feature type="domain" description="TRASH" evidence="2">
    <location>
        <begin position="61"/>
        <end position="98"/>
    </location>
</feature>
<organism evidence="3 4">
    <name type="scientific">Tsuneonella suprasediminis</name>
    <dbReference type="NCBI Taxonomy" id="2306996"/>
    <lineage>
        <taxon>Bacteria</taxon>
        <taxon>Pseudomonadati</taxon>
        <taxon>Pseudomonadota</taxon>
        <taxon>Alphaproteobacteria</taxon>
        <taxon>Sphingomonadales</taxon>
        <taxon>Erythrobacteraceae</taxon>
        <taxon>Tsuneonella</taxon>
    </lineage>
</organism>
<feature type="region of interest" description="Disordered" evidence="1">
    <location>
        <begin position="31"/>
        <end position="62"/>
    </location>
</feature>
<gene>
    <name evidence="3" type="ORF">D6858_02580</name>
</gene>
<dbReference type="SMART" id="SM00746">
    <property type="entry name" value="TRASH"/>
    <property type="match status" value="1"/>
</dbReference>
<dbReference type="InterPro" id="IPR007029">
    <property type="entry name" value="YHS_dom"/>
</dbReference>
<dbReference type="GO" id="GO:0016491">
    <property type="term" value="F:oxidoreductase activity"/>
    <property type="evidence" value="ECO:0007669"/>
    <property type="project" value="InterPro"/>
</dbReference>
<proteinExistence type="predicted"/>
<dbReference type="InterPro" id="IPR012348">
    <property type="entry name" value="RNR-like"/>
</dbReference>
<dbReference type="Pfam" id="PF04945">
    <property type="entry name" value="YHS"/>
    <property type="match status" value="1"/>
</dbReference>
<dbReference type="Proteomes" id="UP000284322">
    <property type="component" value="Unassembled WGS sequence"/>
</dbReference>
<sequence>MDTLLYFLVFGALFFFMMRFGCGAHVTGHGHGHGHHMHGDGGEHGPSHHSPAWQPPPQGTDPVCGMTVNPGEAKSSVFDGSVYYFCSEKCRLKFEDDPVPYLQGGPADQAMENSNGG</sequence>
<protein>
    <submittedName>
        <fullName evidence="3">YHS domain-containing protein</fullName>
    </submittedName>
</protein>
<keyword evidence="4" id="KW-1185">Reference proteome</keyword>
<feature type="compositionally biased region" description="Basic and acidic residues" evidence="1">
    <location>
        <begin position="37"/>
        <end position="46"/>
    </location>
</feature>
<dbReference type="Gene3D" id="1.10.620.20">
    <property type="entry name" value="Ribonucleotide Reductase, subunit A"/>
    <property type="match status" value="1"/>
</dbReference>
<evidence type="ECO:0000313" key="4">
    <source>
        <dbReference type="Proteomes" id="UP000284322"/>
    </source>
</evidence>
<reference evidence="3 4" key="1">
    <citation type="submission" date="2018-09" db="EMBL/GenBank/DDBJ databases">
        <title>Altererythrobacter sp.Ery1 and Ery12, the genome sequencing of novel strains in genus Alterythrobacter.</title>
        <authorList>
            <person name="Cheng H."/>
            <person name="Wu Y.-H."/>
            <person name="Fang C."/>
            <person name="Xu X.-W."/>
        </authorList>
    </citation>
    <scope>NUCLEOTIDE SEQUENCE [LARGE SCALE GENOMIC DNA]</scope>
    <source>
        <strain evidence="3 4">Ery12</strain>
    </source>
</reference>
<evidence type="ECO:0000259" key="2">
    <source>
        <dbReference type="SMART" id="SM00746"/>
    </source>
</evidence>
<dbReference type="RefSeq" id="WP_120106912.1">
    <property type="nucleotide sequence ID" value="NZ_RAHJ01000008.1"/>
</dbReference>
<evidence type="ECO:0000313" key="3">
    <source>
        <dbReference type="EMBL" id="RJX70347.1"/>
    </source>
</evidence>